<sequence length="104" mass="11455">MDPGGERNHVALTKHGLAKVLLFIYGTPYNYTTSLQGLSAWTSTNNPPGCLPRVGANQSMRRNPGPSRSSPSGQQQLLVTGCKGFQRTLDSCHNVRKWIRGFLR</sequence>
<reference evidence="2" key="1">
    <citation type="submission" date="2023-05" db="EMBL/GenBank/DDBJ databases">
        <title>Nepenthes gracilis genome sequencing.</title>
        <authorList>
            <person name="Fukushima K."/>
        </authorList>
    </citation>
    <scope>NUCLEOTIDE SEQUENCE</scope>
    <source>
        <strain evidence="2">SING2019-196</strain>
    </source>
</reference>
<evidence type="ECO:0000256" key="1">
    <source>
        <dbReference type="SAM" id="MobiDB-lite"/>
    </source>
</evidence>
<gene>
    <name evidence="2" type="ORF">Nepgr_004511</name>
</gene>
<organism evidence="2 3">
    <name type="scientific">Nepenthes gracilis</name>
    <name type="common">Slender pitcher plant</name>
    <dbReference type="NCBI Taxonomy" id="150966"/>
    <lineage>
        <taxon>Eukaryota</taxon>
        <taxon>Viridiplantae</taxon>
        <taxon>Streptophyta</taxon>
        <taxon>Embryophyta</taxon>
        <taxon>Tracheophyta</taxon>
        <taxon>Spermatophyta</taxon>
        <taxon>Magnoliopsida</taxon>
        <taxon>eudicotyledons</taxon>
        <taxon>Gunneridae</taxon>
        <taxon>Pentapetalae</taxon>
        <taxon>Caryophyllales</taxon>
        <taxon>Nepenthaceae</taxon>
        <taxon>Nepenthes</taxon>
    </lineage>
</organism>
<feature type="region of interest" description="Disordered" evidence="1">
    <location>
        <begin position="46"/>
        <end position="75"/>
    </location>
</feature>
<keyword evidence="3" id="KW-1185">Reference proteome</keyword>
<evidence type="ECO:0000313" key="2">
    <source>
        <dbReference type="EMBL" id="GMH02672.1"/>
    </source>
</evidence>
<comment type="caution">
    <text evidence="2">The sequence shown here is derived from an EMBL/GenBank/DDBJ whole genome shotgun (WGS) entry which is preliminary data.</text>
</comment>
<evidence type="ECO:0000313" key="3">
    <source>
        <dbReference type="Proteomes" id="UP001279734"/>
    </source>
</evidence>
<protein>
    <submittedName>
        <fullName evidence="2">Uncharacterized protein</fullName>
    </submittedName>
</protein>
<accession>A0AAD3S1I1</accession>
<dbReference type="EMBL" id="BSYO01000003">
    <property type="protein sequence ID" value="GMH02672.1"/>
    <property type="molecule type" value="Genomic_DNA"/>
</dbReference>
<feature type="compositionally biased region" description="Low complexity" evidence="1">
    <location>
        <begin position="61"/>
        <end position="75"/>
    </location>
</feature>
<name>A0AAD3S1I1_NEPGR</name>
<proteinExistence type="predicted"/>
<dbReference type="AlphaFoldDB" id="A0AAD3S1I1"/>
<dbReference type="Proteomes" id="UP001279734">
    <property type="component" value="Unassembled WGS sequence"/>
</dbReference>